<keyword evidence="3" id="KW-1185">Reference proteome</keyword>
<reference evidence="2 3" key="1">
    <citation type="submission" date="2024-05" db="EMBL/GenBank/DDBJ databases">
        <title>Genetic variation in Jamaican populations of the coffee berry borer (Hypothenemus hampei).</title>
        <authorList>
            <person name="Errbii M."/>
            <person name="Myrie A."/>
        </authorList>
    </citation>
    <scope>NUCLEOTIDE SEQUENCE [LARGE SCALE GENOMIC DNA]</scope>
    <source>
        <strain evidence="2">JA-Hopewell-2020-01-JO</strain>
        <tissue evidence="2">Whole body</tissue>
    </source>
</reference>
<dbReference type="EMBL" id="JBDJPC010000009">
    <property type="protein sequence ID" value="KAL1492156.1"/>
    <property type="molecule type" value="Genomic_DNA"/>
</dbReference>
<feature type="region of interest" description="Disordered" evidence="1">
    <location>
        <begin position="85"/>
        <end position="109"/>
    </location>
</feature>
<organism evidence="2 3">
    <name type="scientific">Hypothenemus hampei</name>
    <name type="common">Coffee berry borer</name>
    <dbReference type="NCBI Taxonomy" id="57062"/>
    <lineage>
        <taxon>Eukaryota</taxon>
        <taxon>Metazoa</taxon>
        <taxon>Ecdysozoa</taxon>
        <taxon>Arthropoda</taxon>
        <taxon>Hexapoda</taxon>
        <taxon>Insecta</taxon>
        <taxon>Pterygota</taxon>
        <taxon>Neoptera</taxon>
        <taxon>Endopterygota</taxon>
        <taxon>Coleoptera</taxon>
        <taxon>Polyphaga</taxon>
        <taxon>Cucujiformia</taxon>
        <taxon>Curculionidae</taxon>
        <taxon>Scolytinae</taxon>
        <taxon>Hypothenemus</taxon>
    </lineage>
</organism>
<evidence type="ECO:0000256" key="1">
    <source>
        <dbReference type="SAM" id="MobiDB-lite"/>
    </source>
</evidence>
<dbReference type="Proteomes" id="UP001566132">
    <property type="component" value="Unassembled WGS sequence"/>
</dbReference>
<sequence length="109" mass="12733">MANFQVPFIKDAVIFLFGINDGSQNSRGFGGIRPRFNINSRSELGWRRSDIRAFNHNNESSDWTDNYEWEGRLHRLRDPAARSQLWKDDKKSIKSRQSVQQSKTSEESN</sequence>
<proteinExistence type="predicted"/>
<comment type="caution">
    <text evidence="2">The sequence shown here is derived from an EMBL/GenBank/DDBJ whole genome shotgun (WGS) entry which is preliminary data.</text>
</comment>
<accession>A0ABD1EBY3</accession>
<dbReference type="AlphaFoldDB" id="A0ABD1EBY3"/>
<evidence type="ECO:0000313" key="2">
    <source>
        <dbReference type="EMBL" id="KAL1492156.1"/>
    </source>
</evidence>
<protein>
    <submittedName>
        <fullName evidence="2">Uncharacterized protein</fullName>
    </submittedName>
</protein>
<evidence type="ECO:0000313" key="3">
    <source>
        <dbReference type="Proteomes" id="UP001566132"/>
    </source>
</evidence>
<gene>
    <name evidence="2" type="ORF">ABEB36_012644</name>
</gene>
<name>A0ABD1EBY3_HYPHA</name>